<dbReference type="KEGG" id="bvz:BRAD3257_4323"/>
<gene>
    <name evidence="1" type="ORF">BRAD3257_4323</name>
</gene>
<evidence type="ECO:0000313" key="2">
    <source>
        <dbReference type="Proteomes" id="UP000246085"/>
    </source>
</evidence>
<accession>A0A2U3Q1Q7</accession>
<proteinExistence type="predicted"/>
<sequence length="57" mass="6232">MPPVSIRADTVQPSTGRTDSARLVRALSYLVAENSISAIPLSAEKRYLSAHDRTSFQ</sequence>
<dbReference type="AlphaFoldDB" id="A0A2U3Q1Q7"/>
<dbReference type="Proteomes" id="UP000246085">
    <property type="component" value="Chromosome BRAD3257"/>
</dbReference>
<evidence type="ECO:0000313" key="1">
    <source>
        <dbReference type="EMBL" id="SPP95322.1"/>
    </source>
</evidence>
<name>A0A2U3Q1Q7_9BRAD</name>
<organism evidence="1 2">
    <name type="scientific">Bradyrhizobium vignae</name>
    <dbReference type="NCBI Taxonomy" id="1549949"/>
    <lineage>
        <taxon>Bacteria</taxon>
        <taxon>Pseudomonadati</taxon>
        <taxon>Pseudomonadota</taxon>
        <taxon>Alphaproteobacteria</taxon>
        <taxon>Hyphomicrobiales</taxon>
        <taxon>Nitrobacteraceae</taxon>
        <taxon>Bradyrhizobium</taxon>
    </lineage>
</organism>
<protein>
    <submittedName>
        <fullName evidence="1">Uncharacterized protein</fullName>
    </submittedName>
</protein>
<reference evidence="1 2" key="1">
    <citation type="submission" date="2018-03" db="EMBL/GenBank/DDBJ databases">
        <authorList>
            <person name="Gully D."/>
        </authorList>
    </citation>
    <scope>NUCLEOTIDE SEQUENCE [LARGE SCALE GENOMIC DNA]</scope>
    <source>
        <strain evidence="1">ORS3257</strain>
    </source>
</reference>
<dbReference type="EMBL" id="LS398110">
    <property type="protein sequence ID" value="SPP95322.1"/>
    <property type="molecule type" value="Genomic_DNA"/>
</dbReference>